<feature type="region of interest" description="Disordered" evidence="1">
    <location>
        <begin position="55"/>
        <end position="74"/>
    </location>
</feature>
<organism evidence="2 3">
    <name type="scientific">Rotaria magnacalcarata</name>
    <dbReference type="NCBI Taxonomy" id="392030"/>
    <lineage>
        <taxon>Eukaryota</taxon>
        <taxon>Metazoa</taxon>
        <taxon>Spiralia</taxon>
        <taxon>Gnathifera</taxon>
        <taxon>Rotifera</taxon>
        <taxon>Eurotatoria</taxon>
        <taxon>Bdelloidea</taxon>
        <taxon>Philodinida</taxon>
        <taxon>Philodinidae</taxon>
        <taxon>Rotaria</taxon>
    </lineage>
</organism>
<protein>
    <submittedName>
        <fullName evidence="2">Uncharacterized protein</fullName>
    </submittedName>
</protein>
<dbReference type="AlphaFoldDB" id="A0A820JEP4"/>
<evidence type="ECO:0000313" key="2">
    <source>
        <dbReference type="EMBL" id="CAF4323697.1"/>
    </source>
</evidence>
<reference evidence="2" key="1">
    <citation type="submission" date="2021-02" db="EMBL/GenBank/DDBJ databases">
        <authorList>
            <person name="Nowell W R."/>
        </authorList>
    </citation>
    <scope>NUCLEOTIDE SEQUENCE</scope>
</reference>
<dbReference type="Proteomes" id="UP000663842">
    <property type="component" value="Unassembled WGS sequence"/>
</dbReference>
<dbReference type="EMBL" id="CAJOBF010012886">
    <property type="protein sequence ID" value="CAF4323697.1"/>
    <property type="molecule type" value="Genomic_DNA"/>
</dbReference>
<gene>
    <name evidence="2" type="ORF">UXM345_LOCUS34610</name>
</gene>
<sequence>MNPSLINKNQEKSLPLHVIHVSTHQSFGTKHLHRSNILGAKARVSDIHHAMVKSRRRVHQNGKKTVHQYENNHS</sequence>
<feature type="compositionally biased region" description="Basic residues" evidence="1">
    <location>
        <begin position="55"/>
        <end position="66"/>
    </location>
</feature>
<evidence type="ECO:0000313" key="3">
    <source>
        <dbReference type="Proteomes" id="UP000663842"/>
    </source>
</evidence>
<name>A0A820JEP4_9BILA</name>
<proteinExistence type="predicted"/>
<evidence type="ECO:0000256" key="1">
    <source>
        <dbReference type="SAM" id="MobiDB-lite"/>
    </source>
</evidence>
<feature type="non-terminal residue" evidence="2">
    <location>
        <position position="1"/>
    </location>
</feature>
<comment type="caution">
    <text evidence="2">The sequence shown here is derived from an EMBL/GenBank/DDBJ whole genome shotgun (WGS) entry which is preliminary data.</text>
</comment>
<accession>A0A820JEP4</accession>